<accession>A0AAX6ERY4</accession>
<gene>
    <name evidence="1" type="ORF">M6B38_175005</name>
</gene>
<dbReference type="Proteomes" id="UP001140949">
    <property type="component" value="Unassembled WGS sequence"/>
</dbReference>
<dbReference type="EMBL" id="JANAVB010034451">
    <property type="protein sequence ID" value="KAJ6806681.1"/>
    <property type="molecule type" value="Genomic_DNA"/>
</dbReference>
<keyword evidence="2" id="KW-1185">Reference proteome</keyword>
<organism evidence="1 2">
    <name type="scientific">Iris pallida</name>
    <name type="common">Sweet iris</name>
    <dbReference type="NCBI Taxonomy" id="29817"/>
    <lineage>
        <taxon>Eukaryota</taxon>
        <taxon>Viridiplantae</taxon>
        <taxon>Streptophyta</taxon>
        <taxon>Embryophyta</taxon>
        <taxon>Tracheophyta</taxon>
        <taxon>Spermatophyta</taxon>
        <taxon>Magnoliopsida</taxon>
        <taxon>Liliopsida</taxon>
        <taxon>Asparagales</taxon>
        <taxon>Iridaceae</taxon>
        <taxon>Iridoideae</taxon>
        <taxon>Irideae</taxon>
        <taxon>Iris</taxon>
    </lineage>
</organism>
<proteinExistence type="predicted"/>
<name>A0AAX6ERY4_IRIPA</name>
<evidence type="ECO:0000313" key="2">
    <source>
        <dbReference type="Proteomes" id="UP001140949"/>
    </source>
</evidence>
<reference evidence="1" key="1">
    <citation type="journal article" date="2023" name="GigaByte">
        <title>Genome assembly of the bearded iris, Iris pallida Lam.</title>
        <authorList>
            <person name="Bruccoleri R.E."/>
            <person name="Oakeley E.J."/>
            <person name="Faust A.M.E."/>
            <person name="Altorfer M."/>
            <person name="Dessus-Babus S."/>
            <person name="Burckhardt D."/>
            <person name="Oertli M."/>
            <person name="Naumann U."/>
            <person name="Petersen F."/>
            <person name="Wong J."/>
        </authorList>
    </citation>
    <scope>NUCLEOTIDE SEQUENCE</scope>
    <source>
        <strain evidence="1">GSM-AAB239-AS_SAM_17_03QT</strain>
    </source>
</reference>
<reference evidence="1" key="2">
    <citation type="submission" date="2023-04" db="EMBL/GenBank/DDBJ databases">
        <authorList>
            <person name="Bruccoleri R.E."/>
            <person name="Oakeley E.J."/>
            <person name="Faust A.-M."/>
            <person name="Dessus-Babus S."/>
            <person name="Altorfer M."/>
            <person name="Burckhardt D."/>
            <person name="Oertli M."/>
            <person name="Naumann U."/>
            <person name="Petersen F."/>
            <person name="Wong J."/>
        </authorList>
    </citation>
    <scope>NUCLEOTIDE SEQUENCE</scope>
    <source>
        <strain evidence="1">GSM-AAB239-AS_SAM_17_03QT</strain>
        <tissue evidence="1">Leaf</tissue>
    </source>
</reference>
<comment type="caution">
    <text evidence="1">The sequence shown here is derived from an EMBL/GenBank/DDBJ whole genome shotgun (WGS) entry which is preliminary data.</text>
</comment>
<protein>
    <submittedName>
        <fullName evidence="1">Uncharacterized protein</fullName>
    </submittedName>
</protein>
<evidence type="ECO:0000313" key="1">
    <source>
        <dbReference type="EMBL" id="KAJ6806681.1"/>
    </source>
</evidence>
<dbReference type="AlphaFoldDB" id="A0AAX6ERY4"/>
<sequence length="87" mass="9890">MMINHDDRVLPIAVVKWFDQICKWNKWKNLITTTFSHPLCYPGSVSRTDTPNHISLPILDRGVVLQVASKEAAPHRHPLVPCRFGSS</sequence>